<dbReference type="InterPro" id="IPR016073">
    <property type="entry name" value="Skp1_comp_POZ"/>
</dbReference>
<dbReference type="InterPro" id="IPR036296">
    <property type="entry name" value="SKP1-like_dim_sf"/>
</dbReference>
<dbReference type="SUPFAM" id="SSF81382">
    <property type="entry name" value="Skp1 dimerisation domain-like"/>
    <property type="match status" value="1"/>
</dbReference>
<evidence type="ECO:0000256" key="1">
    <source>
        <dbReference type="ARBA" id="ARBA00004906"/>
    </source>
</evidence>
<evidence type="ECO:0000313" key="4">
    <source>
        <dbReference type="EMBL" id="KAK4711268.1"/>
    </source>
</evidence>
<dbReference type="InterPro" id="IPR016897">
    <property type="entry name" value="SKP1"/>
</dbReference>
<evidence type="ECO:0008006" key="6">
    <source>
        <dbReference type="Google" id="ProtNLM"/>
    </source>
</evidence>
<comment type="caution">
    <text evidence="4">The sequence shown here is derived from an EMBL/GenBank/DDBJ whole genome shotgun (WGS) entry which is preliminary data.</text>
</comment>
<organism evidence="4 5">
    <name type="scientific">Solanum pinnatisectum</name>
    <name type="common">tansyleaf nightshade</name>
    <dbReference type="NCBI Taxonomy" id="50273"/>
    <lineage>
        <taxon>Eukaryota</taxon>
        <taxon>Viridiplantae</taxon>
        <taxon>Streptophyta</taxon>
        <taxon>Embryophyta</taxon>
        <taxon>Tracheophyta</taxon>
        <taxon>Spermatophyta</taxon>
        <taxon>Magnoliopsida</taxon>
        <taxon>eudicotyledons</taxon>
        <taxon>Gunneridae</taxon>
        <taxon>Pentapetalae</taxon>
        <taxon>asterids</taxon>
        <taxon>lamiids</taxon>
        <taxon>Solanales</taxon>
        <taxon>Solanaceae</taxon>
        <taxon>Solanoideae</taxon>
        <taxon>Solaneae</taxon>
        <taxon>Solanum</taxon>
    </lineage>
</organism>
<reference evidence="4 5" key="1">
    <citation type="submission" date="2023-10" db="EMBL/GenBank/DDBJ databases">
        <title>Genome-Wide Identification Analysis in wild type Solanum Pinnatisectum Reveals Some Genes Defensing Phytophthora Infestans.</title>
        <authorList>
            <person name="Sun C."/>
        </authorList>
    </citation>
    <scope>NUCLEOTIDE SEQUENCE [LARGE SCALE GENOMIC DNA]</scope>
    <source>
        <strain evidence="4">LQN</strain>
        <tissue evidence="4">Leaf</tissue>
    </source>
</reference>
<dbReference type="Proteomes" id="UP001311915">
    <property type="component" value="Unassembled WGS sequence"/>
</dbReference>
<feature type="domain" description="SKP1 component dimerisation" evidence="2">
    <location>
        <begin position="65"/>
        <end position="112"/>
    </location>
</feature>
<feature type="domain" description="SKP1 component POZ" evidence="3">
    <location>
        <begin position="5"/>
        <end position="45"/>
    </location>
</feature>
<name>A0AAV9KEF6_9SOLN</name>
<keyword evidence="5" id="KW-1185">Reference proteome</keyword>
<proteinExistence type="predicted"/>
<dbReference type="InterPro" id="IPR011333">
    <property type="entry name" value="SKP1/BTB/POZ_sf"/>
</dbReference>
<accession>A0AAV9KEF6</accession>
<protein>
    <recommendedName>
        <fullName evidence="6">SKP1-like protein</fullName>
    </recommendedName>
</protein>
<gene>
    <name evidence="4" type="ORF">R3W88_005781</name>
</gene>
<dbReference type="Pfam" id="PF03931">
    <property type="entry name" value="Skp1_POZ"/>
    <property type="match status" value="1"/>
</dbReference>
<dbReference type="PANTHER" id="PTHR11165">
    <property type="entry name" value="SKP1"/>
    <property type="match status" value="1"/>
</dbReference>
<dbReference type="SUPFAM" id="SSF54695">
    <property type="entry name" value="POZ domain"/>
    <property type="match status" value="1"/>
</dbReference>
<dbReference type="AlphaFoldDB" id="A0AAV9KEF6"/>
<dbReference type="GO" id="GO:0006511">
    <property type="term" value="P:ubiquitin-dependent protein catabolic process"/>
    <property type="evidence" value="ECO:0007669"/>
    <property type="project" value="InterPro"/>
</dbReference>
<dbReference type="EMBL" id="JAWPEI010000011">
    <property type="protein sequence ID" value="KAK4711268.1"/>
    <property type="molecule type" value="Genomic_DNA"/>
</dbReference>
<evidence type="ECO:0000259" key="3">
    <source>
        <dbReference type="Pfam" id="PF03931"/>
    </source>
</evidence>
<dbReference type="Pfam" id="PF01466">
    <property type="entry name" value="Skp1"/>
    <property type="match status" value="1"/>
</dbReference>
<dbReference type="InterPro" id="IPR016072">
    <property type="entry name" value="Skp1_comp_dimer"/>
</dbReference>
<evidence type="ECO:0000259" key="2">
    <source>
        <dbReference type="Pfam" id="PF01466"/>
    </source>
</evidence>
<dbReference type="Gene3D" id="3.30.710.10">
    <property type="entry name" value="Potassium Channel Kv1.1, Chain A"/>
    <property type="match status" value="1"/>
</dbReference>
<sequence>MSSKKLVTLKTSDGGEFKLDEVVAVRSEVIKNIVQEVDCTSNVIPFLILLETFDVLLATNFLDDKQLKEVIIQEFADRIKEKPIEEICEVFGIVNDYTPEEEEEVRRENAWAFE</sequence>
<comment type="pathway">
    <text evidence="1">Protein modification; protein ubiquitination.</text>
</comment>
<evidence type="ECO:0000313" key="5">
    <source>
        <dbReference type="Proteomes" id="UP001311915"/>
    </source>
</evidence>